<name>A0ABT0IA40_9ACTN</name>
<evidence type="ECO:0000313" key="4">
    <source>
        <dbReference type="Proteomes" id="UP001522868"/>
    </source>
</evidence>
<keyword evidence="4" id="KW-1185">Reference proteome</keyword>
<accession>A0ABT0IA40</accession>
<dbReference type="EMBL" id="JALPTH010000009">
    <property type="protein sequence ID" value="MCK8678160.1"/>
    <property type="molecule type" value="Genomic_DNA"/>
</dbReference>
<dbReference type="RefSeq" id="WP_248633744.1">
    <property type="nucleotide sequence ID" value="NZ_JALPTH010000009.1"/>
</dbReference>
<gene>
    <name evidence="3" type="ORF">M1O15_12280</name>
</gene>
<feature type="coiled-coil region" evidence="1">
    <location>
        <begin position="2"/>
        <end position="36"/>
    </location>
</feature>
<reference evidence="3 4" key="1">
    <citation type="submission" date="2022-04" db="EMBL/GenBank/DDBJ databases">
        <title>Streptomyces sp. nov. LCR6-01 isolated from Lichen of Dirinaria sp.</title>
        <authorList>
            <person name="Kanchanasin P."/>
            <person name="Tanasupawat S."/>
            <person name="Phongsopitanun W."/>
        </authorList>
    </citation>
    <scope>NUCLEOTIDE SEQUENCE [LARGE SCALE GENOMIC DNA]</scope>
    <source>
        <strain evidence="3 4">LCR6-01</strain>
    </source>
</reference>
<evidence type="ECO:0000256" key="2">
    <source>
        <dbReference type="SAM" id="MobiDB-lite"/>
    </source>
</evidence>
<evidence type="ECO:0000313" key="3">
    <source>
        <dbReference type="EMBL" id="MCK8678160.1"/>
    </source>
</evidence>
<keyword evidence="1" id="KW-0175">Coiled coil</keyword>
<dbReference type="Pfam" id="PF02575">
    <property type="entry name" value="YbaB_DNA_bd"/>
    <property type="match status" value="1"/>
</dbReference>
<feature type="region of interest" description="Disordered" evidence="2">
    <location>
        <begin position="122"/>
        <end position="158"/>
    </location>
</feature>
<dbReference type="InterPro" id="IPR004401">
    <property type="entry name" value="YbaB/EbfC"/>
</dbReference>
<feature type="compositionally biased region" description="Basic and acidic residues" evidence="2">
    <location>
        <begin position="129"/>
        <end position="150"/>
    </location>
</feature>
<dbReference type="InterPro" id="IPR036894">
    <property type="entry name" value="YbaB-like_sf"/>
</dbReference>
<dbReference type="Proteomes" id="UP001522868">
    <property type="component" value="Unassembled WGS sequence"/>
</dbReference>
<proteinExistence type="predicted"/>
<dbReference type="Gene3D" id="3.30.1310.10">
    <property type="entry name" value="Nucleoid-associated protein YbaB-like domain"/>
    <property type="match status" value="1"/>
</dbReference>
<sequence>MTESIEQRIKKAMAELESVQEAVARAEDRMAGATETVRSRDRSVEVVIGPQGELAGLKFLDSKYRSMNAAQLAASVMEAAERGRARMARQVMDVFEPLTRAEGAASGVRGVDLDWDRVFGSALAGEDEAPGRPRRSADRLRDEIHEDGYGGHHGGKRS</sequence>
<evidence type="ECO:0000256" key="1">
    <source>
        <dbReference type="SAM" id="Coils"/>
    </source>
</evidence>
<organism evidence="3 4">
    <name type="scientific">Streptomyces lichenis</name>
    <dbReference type="NCBI Taxonomy" id="2306967"/>
    <lineage>
        <taxon>Bacteria</taxon>
        <taxon>Bacillati</taxon>
        <taxon>Actinomycetota</taxon>
        <taxon>Actinomycetes</taxon>
        <taxon>Kitasatosporales</taxon>
        <taxon>Streptomycetaceae</taxon>
        <taxon>Streptomyces</taxon>
    </lineage>
</organism>
<comment type="caution">
    <text evidence="3">The sequence shown here is derived from an EMBL/GenBank/DDBJ whole genome shotgun (WGS) entry which is preliminary data.</text>
</comment>
<protein>
    <submittedName>
        <fullName evidence="3">YbaB/EbfC family nucleoid-associated protein</fullName>
    </submittedName>
</protein>